<evidence type="ECO:0000256" key="1">
    <source>
        <dbReference type="SAM" id="MobiDB-lite"/>
    </source>
</evidence>
<feature type="region of interest" description="Disordered" evidence="1">
    <location>
        <begin position="51"/>
        <end position="74"/>
    </location>
</feature>
<gene>
    <name evidence="2" type="ORF">E2C01_001830</name>
</gene>
<dbReference type="Proteomes" id="UP000324222">
    <property type="component" value="Unassembled WGS sequence"/>
</dbReference>
<evidence type="ECO:0000313" key="2">
    <source>
        <dbReference type="EMBL" id="MPC09227.1"/>
    </source>
</evidence>
<name>A0A5B7CI90_PORTR</name>
<evidence type="ECO:0000313" key="3">
    <source>
        <dbReference type="Proteomes" id="UP000324222"/>
    </source>
</evidence>
<dbReference type="EMBL" id="VSRR010000060">
    <property type="protein sequence ID" value="MPC09227.1"/>
    <property type="molecule type" value="Genomic_DNA"/>
</dbReference>
<organism evidence="2 3">
    <name type="scientific">Portunus trituberculatus</name>
    <name type="common">Swimming crab</name>
    <name type="synonym">Neptunus trituberculatus</name>
    <dbReference type="NCBI Taxonomy" id="210409"/>
    <lineage>
        <taxon>Eukaryota</taxon>
        <taxon>Metazoa</taxon>
        <taxon>Ecdysozoa</taxon>
        <taxon>Arthropoda</taxon>
        <taxon>Crustacea</taxon>
        <taxon>Multicrustacea</taxon>
        <taxon>Malacostraca</taxon>
        <taxon>Eumalacostraca</taxon>
        <taxon>Eucarida</taxon>
        <taxon>Decapoda</taxon>
        <taxon>Pleocyemata</taxon>
        <taxon>Brachyura</taxon>
        <taxon>Eubrachyura</taxon>
        <taxon>Portunoidea</taxon>
        <taxon>Portunidae</taxon>
        <taxon>Portuninae</taxon>
        <taxon>Portunus</taxon>
    </lineage>
</organism>
<keyword evidence="3" id="KW-1185">Reference proteome</keyword>
<proteinExistence type="predicted"/>
<accession>A0A5B7CI90</accession>
<feature type="compositionally biased region" description="Low complexity" evidence="1">
    <location>
        <begin position="63"/>
        <end position="74"/>
    </location>
</feature>
<reference evidence="2 3" key="1">
    <citation type="submission" date="2019-05" db="EMBL/GenBank/DDBJ databases">
        <title>Another draft genome of Portunus trituberculatus and its Hox gene families provides insights of decapod evolution.</title>
        <authorList>
            <person name="Jeong J.-H."/>
            <person name="Song I."/>
            <person name="Kim S."/>
            <person name="Choi T."/>
            <person name="Kim D."/>
            <person name="Ryu S."/>
            <person name="Kim W."/>
        </authorList>
    </citation>
    <scope>NUCLEOTIDE SEQUENCE [LARGE SCALE GENOMIC DNA]</scope>
    <source>
        <tissue evidence="2">Muscle</tissue>
    </source>
</reference>
<sequence>MPTLAHCDTGTCLALAPCATTNCQEPYLRRDPSGKARQVLSLGVAQQQRRRWGGKWASGGGAAPVSASSRGSSTNRSLRLPALYLVSRPRRPVTIHPARLKHKQAQHQHISPTSLTAYHAIPSQLPPSPSSSFTNLLTTPLLSTSTSLPRPSHLRYCSLITFLRYCFRHSSPLTPPIIFFLHLDWNTPPITLHPLTIPYTSTS</sequence>
<protein>
    <submittedName>
        <fullName evidence="2">Uncharacterized protein</fullName>
    </submittedName>
</protein>
<dbReference type="AlphaFoldDB" id="A0A5B7CI90"/>
<comment type="caution">
    <text evidence="2">The sequence shown here is derived from an EMBL/GenBank/DDBJ whole genome shotgun (WGS) entry which is preliminary data.</text>
</comment>